<comment type="caution">
    <text evidence="4">The sequence shown here is derived from an EMBL/GenBank/DDBJ whole genome shotgun (WGS) entry which is preliminary data.</text>
</comment>
<dbReference type="GO" id="GO:0007131">
    <property type="term" value="P:reciprocal meiotic recombination"/>
    <property type="evidence" value="ECO:0007669"/>
    <property type="project" value="TreeGrafter"/>
</dbReference>
<feature type="coiled-coil region" evidence="2">
    <location>
        <begin position="339"/>
        <end position="366"/>
    </location>
</feature>
<proteinExistence type="predicted"/>
<keyword evidence="1 2" id="KW-0175">Coiled coil</keyword>
<dbReference type="PANTHER" id="PTHR23160">
    <property type="entry name" value="SYNAPTONEMAL COMPLEX PROTEIN-RELATED"/>
    <property type="match status" value="1"/>
</dbReference>
<sequence>MVVSGKRNSKMLRKGTCWGCDQSSHYRSDCKAGKGKGKSSAKGSKADTNRLAIVTGDDGDEFGLSESSNNCVNKAPATPTSRVSKLSRGVTKLDPSSPSPQPNSHLSIDRSPRSVESKLVVDRKSSRVTSTTTPDVIEFSAENGDGGEEEKPKVEILPSQQVDEISRDTELPSESGNGNPKDVCQSVQGEAEMWESCKIGENDLLPEKEHDPESFEGEVNSKAEEDSFDRVNGLSSTENIDNVSSKARKVKEKLLSIQTELENTESQVKDLKLVLKETNKNYKTLLGKSKHEIDLLKTTAQESSLEVETSKTTWSQKELDYMNSLNNSEEETCSLIREVDRLIGLLKEAEQEAHASKKEGSQLQNLCKFANNTLKGQLMSTDQTNDEHKGVH</sequence>
<organism evidence="4 5">
    <name type="scientific">Kingdonia uniflora</name>
    <dbReference type="NCBI Taxonomy" id="39325"/>
    <lineage>
        <taxon>Eukaryota</taxon>
        <taxon>Viridiplantae</taxon>
        <taxon>Streptophyta</taxon>
        <taxon>Embryophyta</taxon>
        <taxon>Tracheophyta</taxon>
        <taxon>Spermatophyta</taxon>
        <taxon>Magnoliopsida</taxon>
        <taxon>Ranunculales</taxon>
        <taxon>Circaeasteraceae</taxon>
        <taxon>Kingdonia</taxon>
    </lineage>
</organism>
<evidence type="ECO:0000313" key="4">
    <source>
        <dbReference type="EMBL" id="KAF6143301.1"/>
    </source>
</evidence>
<name>A0A7J7LKV6_9MAGN</name>
<dbReference type="AlphaFoldDB" id="A0A7J7LKV6"/>
<feature type="compositionally biased region" description="Basic and acidic residues" evidence="3">
    <location>
        <begin position="107"/>
        <end position="125"/>
    </location>
</feature>
<evidence type="ECO:0000256" key="2">
    <source>
        <dbReference type="SAM" id="Coils"/>
    </source>
</evidence>
<protein>
    <submittedName>
        <fullName evidence="4">Uncharacterized protein</fullName>
    </submittedName>
</protein>
<dbReference type="EMBL" id="JACGCM010002208">
    <property type="protein sequence ID" value="KAF6143301.1"/>
    <property type="molecule type" value="Genomic_DNA"/>
</dbReference>
<dbReference type="PANTHER" id="PTHR23160:SF20">
    <property type="entry name" value="OS02G0439200 PROTEIN"/>
    <property type="match status" value="1"/>
</dbReference>
<reference evidence="4 5" key="1">
    <citation type="journal article" date="2020" name="IScience">
        <title>Genome Sequencing of the Endangered Kingdonia uniflora (Circaeasteraceae, Ranunculales) Reveals Potential Mechanisms of Evolutionary Specialization.</title>
        <authorList>
            <person name="Sun Y."/>
            <person name="Deng T."/>
            <person name="Zhang A."/>
            <person name="Moore M.J."/>
            <person name="Landis J.B."/>
            <person name="Lin N."/>
            <person name="Zhang H."/>
            <person name="Zhang X."/>
            <person name="Huang J."/>
            <person name="Zhang X."/>
            <person name="Sun H."/>
            <person name="Wang H."/>
        </authorList>
    </citation>
    <scope>NUCLEOTIDE SEQUENCE [LARGE SCALE GENOMIC DNA]</scope>
    <source>
        <strain evidence="4">TB1705</strain>
        <tissue evidence="4">Leaf</tissue>
    </source>
</reference>
<gene>
    <name evidence="4" type="ORF">GIB67_039084</name>
</gene>
<evidence type="ECO:0000256" key="1">
    <source>
        <dbReference type="ARBA" id="ARBA00023054"/>
    </source>
</evidence>
<dbReference type="Proteomes" id="UP000541444">
    <property type="component" value="Unassembled WGS sequence"/>
</dbReference>
<dbReference type="OrthoDB" id="6350175at2759"/>
<feature type="region of interest" description="Disordered" evidence="3">
    <location>
        <begin position="1"/>
        <end position="184"/>
    </location>
</feature>
<evidence type="ECO:0000313" key="5">
    <source>
        <dbReference type="Proteomes" id="UP000541444"/>
    </source>
</evidence>
<feature type="compositionally biased region" description="Basic and acidic residues" evidence="3">
    <location>
        <begin position="204"/>
        <end position="229"/>
    </location>
</feature>
<keyword evidence="5" id="KW-1185">Reference proteome</keyword>
<evidence type="ECO:0000256" key="3">
    <source>
        <dbReference type="SAM" id="MobiDB-lite"/>
    </source>
</evidence>
<feature type="coiled-coil region" evidence="2">
    <location>
        <begin position="247"/>
        <end position="281"/>
    </location>
</feature>
<feature type="compositionally biased region" description="Polar residues" evidence="3">
    <location>
        <begin position="65"/>
        <end position="84"/>
    </location>
</feature>
<feature type="region of interest" description="Disordered" evidence="3">
    <location>
        <begin position="204"/>
        <end position="235"/>
    </location>
</feature>
<accession>A0A7J7LKV6</accession>